<evidence type="ECO:0000313" key="4">
    <source>
        <dbReference type="Proteomes" id="UP000183920"/>
    </source>
</evidence>
<evidence type="ECO:0000313" key="3">
    <source>
        <dbReference type="EMBL" id="CRL65356.1"/>
    </source>
</evidence>
<dbReference type="PANTHER" id="PTHR33420">
    <property type="entry name" value="FIMBRIAL SUBUNIT ELFA-RELATED"/>
    <property type="match status" value="1"/>
</dbReference>
<dbReference type="InterPro" id="IPR050263">
    <property type="entry name" value="Bact_Fimbrial_Adh_Pro"/>
</dbReference>
<dbReference type="AlphaFoldDB" id="A0A0G4QI92"/>
<dbReference type="InterPro" id="IPR008966">
    <property type="entry name" value="Adhesion_dom_sf"/>
</dbReference>
<dbReference type="SUPFAM" id="SSF49401">
    <property type="entry name" value="Bacterial adhesins"/>
    <property type="match status" value="1"/>
</dbReference>
<reference evidence="4" key="1">
    <citation type="submission" date="2015-06" db="EMBL/GenBank/DDBJ databases">
        <authorList>
            <person name="Urmite Genomes"/>
        </authorList>
    </citation>
    <scope>NUCLEOTIDE SEQUENCE [LARGE SCALE GENOMIC DNA]</scope>
    <source>
        <strain evidence="4">CSUR P1867</strain>
    </source>
</reference>
<feature type="chain" id="PRO_5005196286" evidence="1">
    <location>
        <begin position="23"/>
        <end position="171"/>
    </location>
</feature>
<dbReference type="GO" id="GO:0009289">
    <property type="term" value="C:pilus"/>
    <property type="evidence" value="ECO:0007669"/>
    <property type="project" value="InterPro"/>
</dbReference>
<organism evidence="3 4">
    <name type="scientific">Proteus penneri</name>
    <dbReference type="NCBI Taxonomy" id="102862"/>
    <lineage>
        <taxon>Bacteria</taxon>
        <taxon>Pseudomonadati</taxon>
        <taxon>Pseudomonadota</taxon>
        <taxon>Gammaproteobacteria</taxon>
        <taxon>Enterobacterales</taxon>
        <taxon>Morganellaceae</taxon>
        <taxon>Proteus</taxon>
    </lineage>
</organism>
<dbReference type="InterPro" id="IPR036937">
    <property type="entry name" value="Adhesion_dom_fimbrial_sf"/>
</dbReference>
<dbReference type="Proteomes" id="UP000183920">
    <property type="component" value="Unassembled WGS sequence"/>
</dbReference>
<evidence type="ECO:0000256" key="1">
    <source>
        <dbReference type="SAM" id="SignalP"/>
    </source>
</evidence>
<dbReference type="EMBL" id="CVRY01000008">
    <property type="protein sequence ID" value="CRL65356.1"/>
    <property type="molecule type" value="Genomic_DNA"/>
</dbReference>
<proteinExistence type="predicted"/>
<feature type="domain" description="Fimbrial-type adhesion" evidence="2">
    <location>
        <begin position="29"/>
        <end position="170"/>
    </location>
</feature>
<accession>A0A0G4QI92</accession>
<gene>
    <name evidence="3" type="primary">sfaS</name>
    <name evidence="3" type="ORF">BN1804_03466</name>
</gene>
<dbReference type="RefSeq" id="WP_072065130.1">
    <property type="nucleotide sequence ID" value="NZ_CVRY01000008.1"/>
</dbReference>
<sequence length="171" mass="18460" precursor="true">MKNIINKLFLINVLIISPTSWASDSVNLNFTGNIRVATCNISNGDNVNVDLKNIPAANFEQANSGSNWNDFYITFTDCSTAINQISVTFSGISDTADINSLYKNQGTAKNIAVQLENGPGSIKLGNKKSLVVTLNGRNDVRLWLRTRAFSPSGKGMPGTISAKVTANIVYL</sequence>
<dbReference type="PANTHER" id="PTHR33420:SF27">
    <property type="entry name" value="PROTEIN FIMG"/>
    <property type="match status" value="1"/>
</dbReference>
<dbReference type="Pfam" id="PF00419">
    <property type="entry name" value="Fimbrial"/>
    <property type="match status" value="1"/>
</dbReference>
<protein>
    <submittedName>
        <fullName evidence="3">S-fimbrial adhesin protein SfaS</fullName>
    </submittedName>
</protein>
<dbReference type="GO" id="GO:0043709">
    <property type="term" value="P:cell adhesion involved in single-species biofilm formation"/>
    <property type="evidence" value="ECO:0007669"/>
    <property type="project" value="TreeGrafter"/>
</dbReference>
<dbReference type="Gene3D" id="2.60.40.1090">
    <property type="entry name" value="Fimbrial-type adhesion domain"/>
    <property type="match status" value="1"/>
</dbReference>
<feature type="signal peptide" evidence="1">
    <location>
        <begin position="1"/>
        <end position="22"/>
    </location>
</feature>
<evidence type="ECO:0000259" key="2">
    <source>
        <dbReference type="Pfam" id="PF00419"/>
    </source>
</evidence>
<keyword evidence="1" id="KW-0732">Signal</keyword>
<name>A0A0G4QI92_9GAMM</name>
<dbReference type="InterPro" id="IPR000259">
    <property type="entry name" value="Adhesion_dom_fimbrial"/>
</dbReference>